<evidence type="ECO:0000313" key="2">
    <source>
        <dbReference type="Proteomes" id="UP000029839"/>
    </source>
</evidence>
<gene>
    <name evidence="1" type="ORF">N868_02110</name>
</gene>
<accession>A0A0A0BLP3</accession>
<keyword evidence="2" id="KW-1185">Reference proteome</keyword>
<comment type="caution">
    <text evidence="1">The sequence shown here is derived from an EMBL/GenBank/DDBJ whole genome shotgun (WGS) entry which is preliminary data.</text>
</comment>
<reference evidence="1 2" key="1">
    <citation type="submission" date="2013-08" db="EMBL/GenBank/DDBJ databases">
        <title>Genome sequencing of Cellulomonas carbonis T26.</title>
        <authorList>
            <person name="Chen F."/>
            <person name="Li Y."/>
            <person name="Wang G."/>
        </authorList>
    </citation>
    <scope>NUCLEOTIDE SEQUENCE [LARGE SCALE GENOMIC DNA]</scope>
    <source>
        <strain evidence="1 2">T26</strain>
    </source>
</reference>
<reference evidence="1 2" key="2">
    <citation type="journal article" date="2015" name="Stand. Genomic Sci.">
        <title>Draft genome sequence of Cellulomonas carbonis T26(T) and comparative analysis of six Cellulomonas genomes.</title>
        <authorList>
            <person name="Zhuang W."/>
            <person name="Zhang S."/>
            <person name="Xia X."/>
            <person name="Wang G."/>
        </authorList>
    </citation>
    <scope>NUCLEOTIDE SEQUENCE [LARGE SCALE GENOMIC DNA]</scope>
    <source>
        <strain evidence="1 2">T26</strain>
    </source>
</reference>
<dbReference type="EMBL" id="AXCY01000096">
    <property type="protein sequence ID" value="KGM09448.1"/>
    <property type="molecule type" value="Genomic_DNA"/>
</dbReference>
<proteinExistence type="predicted"/>
<dbReference type="AlphaFoldDB" id="A0A0A0BLP3"/>
<dbReference type="RefSeq" id="WP_043608668.1">
    <property type="nucleotide sequence ID" value="NZ_AXCY01000096.1"/>
</dbReference>
<dbReference type="Proteomes" id="UP000029839">
    <property type="component" value="Unassembled WGS sequence"/>
</dbReference>
<organism evidence="1 2">
    <name type="scientific">Cellulomonas carbonis T26</name>
    <dbReference type="NCBI Taxonomy" id="947969"/>
    <lineage>
        <taxon>Bacteria</taxon>
        <taxon>Bacillati</taxon>
        <taxon>Actinomycetota</taxon>
        <taxon>Actinomycetes</taxon>
        <taxon>Micrococcales</taxon>
        <taxon>Cellulomonadaceae</taxon>
        <taxon>Cellulomonas</taxon>
    </lineage>
</organism>
<sequence>MVKQAFIDALEAVGYVVYQENALPPEVPSTYVTFHVADTYDIAWLNDLRMLTQWTFELKLFSTDPVVLEEDKRKIRDVLEAVGFKTDGLGWDILPSDEDNRLGWDCDFLYIEHVREI</sequence>
<protein>
    <submittedName>
        <fullName evidence="1">Uncharacterized protein</fullName>
    </submittedName>
</protein>
<evidence type="ECO:0000313" key="1">
    <source>
        <dbReference type="EMBL" id="KGM09448.1"/>
    </source>
</evidence>
<name>A0A0A0BLP3_9CELL</name>